<dbReference type="EMBL" id="CAJPWZ010000171">
    <property type="protein sequence ID" value="CAG2187515.1"/>
    <property type="molecule type" value="Genomic_DNA"/>
</dbReference>
<keyword evidence="2" id="KW-1185">Reference proteome</keyword>
<sequence length="168" mass="19179">MLECGLDPDAPLDNKGRTLTSVAIKRQSETFRPPEKENHTDLHLHPEIANGHEILCERSETENYTDFRQDKYACINILNGSLLKTEHMIVESNCDTIKIEVRTIGDGEMIVRYDFVCGPELIINGNFTMSSSSLITAAKMITTERSVFQNKRNHFRNKERNMSVENFG</sequence>
<gene>
    <name evidence="1" type="ORF">MEDL_2990</name>
</gene>
<name>A0A8S3PUZ4_MYTED</name>
<evidence type="ECO:0000313" key="2">
    <source>
        <dbReference type="Proteomes" id="UP000683360"/>
    </source>
</evidence>
<comment type="caution">
    <text evidence="1">The sequence shown here is derived from an EMBL/GenBank/DDBJ whole genome shotgun (WGS) entry which is preliminary data.</text>
</comment>
<dbReference type="Proteomes" id="UP000683360">
    <property type="component" value="Unassembled WGS sequence"/>
</dbReference>
<organism evidence="1 2">
    <name type="scientific">Mytilus edulis</name>
    <name type="common">Blue mussel</name>
    <dbReference type="NCBI Taxonomy" id="6550"/>
    <lineage>
        <taxon>Eukaryota</taxon>
        <taxon>Metazoa</taxon>
        <taxon>Spiralia</taxon>
        <taxon>Lophotrochozoa</taxon>
        <taxon>Mollusca</taxon>
        <taxon>Bivalvia</taxon>
        <taxon>Autobranchia</taxon>
        <taxon>Pteriomorphia</taxon>
        <taxon>Mytilida</taxon>
        <taxon>Mytiloidea</taxon>
        <taxon>Mytilidae</taxon>
        <taxon>Mytilinae</taxon>
        <taxon>Mytilus</taxon>
    </lineage>
</organism>
<proteinExistence type="predicted"/>
<dbReference type="OrthoDB" id="5974475at2759"/>
<evidence type="ECO:0000313" key="1">
    <source>
        <dbReference type="EMBL" id="CAG2187515.1"/>
    </source>
</evidence>
<reference evidence="1" key="1">
    <citation type="submission" date="2021-03" db="EMBL/GenBank/DDBJ databases">
        <authorList>
            <person name="Bekaert M."/>
        </authorList>
    </citation>
    <scope>NUCLEOTIDE SEQUENCE</scope>
</reference>
<protein>
    <submittedName>
        <fullName evidence="1">Uncharacterized protein</fullName>
    </submittedName>
</protein>
<dbReference type="AlphaFoldDB" id="A0A8S3PUZ4"/>
<accession>A0A8S3PUZ4</accession>